<dbReference type="Pfam" id="PF12279">
    <property type="entry name" value="DUF3619"/>
    <property type="match status" value="1"/>
</dbReference>
<evidence type="ECO:0000313" key="2">
    <source>
        <dbReference type="Proteomes" id="UP000218172"/>
    </source>
</evidence>
<accession>A0A2A4MJ66</accession>
<dbReference type="Proteomes" id="UP000218172">
    <property type="component" value="Unassembled WGS sequence"/>
</dbReference>
<name>A0A2A4MJ66_9GAMM</name>
<dbReference type="EMBL" id="NVQR01000104">
    <property type="protein sequence ID" value="PCH59923.1"/>
    <property type="molecule type" value="Genomic_DNA"/>
</dbReference>
<proteinExistence type="predicted"/>
<dbReference type="InterPro" id="IPR022064">
    <property type="entry name" value="DUF3619"/>
</dbReference>
<gene>
    <name evidence="1" type="ORF">COC19_06535</name>
</gene>
<evidence type="ECO:0008006" key="3">
    <source>
        <dbReference type="Google" id="ProtNLM"/>
    </source>
</evidence>
<comment type="caution">
    <text evidence="1">The sequence shown here is derived from an EMBL/GenBank/DDBJ whole genome shotgun (WGS) entry which is preliminary data.</text>
</comment>
<organism evidence="1 2">
    <name type="scientific">SAR86 cluster bacterium</name>
    <dbReference type="NCBI Taxonomy" id="2030880"/>
    <lineage>
        <taxon>Bacteria</taxon>
        <taxon>Pseudomonadati</taxon>
        <taxon>Pseudomonadota</taxon>
        <taxon>Gammaproteobacteria</taxon>
        <taxon>SAR86 cluster</taxon>
    </lineage>
</organism>
<evidence type="ECO:0000313" key="1">
    <source>
        <dbReference type="EMBL" id="PCH59923.1"/>
    </source>
</evidence>
<protein>
    <recommendedName>
        <fullName evidence="3">DUF3619 domain-containing protein</fullName>
    </recommendedName>
</protein>
<sequence>MKQNQHPIFVQLTKKLLDEGVANIDAVVKAKLDAMRLKTLSKAKISSPGAWLMPFDEDPVLSDSPLDGKILERLNQARRQALASRAQSPKRRLSSLTQQSSHTLARLYKPAPRLTQSLATAFTLAVVVSIVYLAPLQQDSLSSIDEISLIASAQEIELYENLDFYLWLADKEIQTSQSEIR</sequence>
<reference evidence="2" key="1">
    <citation type="submission" date="2017-08" db="EMBL/GenBank/DDBJ databases">
        <title>A dynamic microbial community with high functional redundancy inhabits the cold, oxic subseafloor aquifer.</title>
        <authorList>
            <person name="Tully B.J."/>
            <person name="Wheat C.G."/>
            <person name="Glazer B.T."/>
            <person name="Huber J.A."/>
        </authorList>
    </citation>
    <scope>NUCLEOTIDE SEQUENCE [LARGE SCALE GENOMIC DNA]</scope>
</reference>
<dbReference type="AlphaFoldDB" id="A0A2A4MJ66"/>